<keyword evidence="3" id="KW-0457">Lysine biosynthesis</keyword>
<dbReference type="Proteomes" id="UP001199750">
    <property type="component" value="Unassembled WGS sequence"/>
</dbReference>
<gene>
    <name evidence="3 5" type="primary">dapF</name>
    <name evidence="7" type="ORF">DWW24_06835</name>
    <name evidence="6" type="ORF">DWW57_07520</name>
    <name evidence="8" type="ORF">DXA53_15060</name>
    <name evidence="5" type="ORF">L0P03_20335</name>
</gene>
<comment type="caution">
    <text evidence="7">The sequence shown here is derived from an EMBL/GenBank/DDBJ whole genome shotgun (WGS) entry which is preliminary data.</text>
</comment>
<feature type="site" description="Could be important to modulate the pK values of the two catalytic cysteine residues" evidence="3">
    <location>
        <position position="137"/>
    </location>
</feature>
<keyword evidence="3" id="KW-0963">Cytoplasm</keyword>
<dbReference type="PANTHER" id="PTHR31689:SF0">
    <property type="entry name" value="DIAMINOPIMELATE EPIMERASE"/>
    <property type="match status" value="1"/>
</dbReference>
<comment type="similarity">
    <text evidence="1 3">Belongs to the diaminopimelate epimerase family.</text>
</comment>
<evidence type="ECO:0000256" key="2">
    <source>
        <dbReference type="ARBA" id="ARBA00023235"/>
    </source>
</evidence>
<dbReference type="GO" id="GO:0009089">
    <property type="term" value="P:lysine biosynthetic process via diaminopimelate"/>
    <property type="evidence" value="ECO:0007669"/>
    <property type="project" value="UniProtKB-UniRule"/>
</dbReference>
<feature type="binding site" evidence="3">
    <location>
        <position position="64"/>
    </location>
    <ligand>
        <name>substrate</name>
    </ligand>
</feature>
<evidence type="ECO:0000313" key="9">
    <source>
        <dbReference type="Proteomes" id="UP000283426"/>
    </source>
</evidence>
<dbReference type="RefSeq" id="WP_013611833.1">
    <property type="nucleotide sequence ID" value="NZ_CABJFF010000002.1"/>
</dbReference>
<comment type="function">
    <text evidence="3">Catalyzes the stereoinversion of LL-2,6-diaminopimelate (L,L-DAP) to meso-diaminopimelate (meso-DAP), a precursor of L-lysine and an essential component of the bacterial peptidoglycan.</text>
</comment>
<feature type="binding site" evidence="3">
    <location>
        <begin position="74"/>
        <end position="75"/>
    </location>
    <ligand>
        <name>substrate</name>
    </ligand>
</feature>
<dbReference type="Gene3D" id="3.10.310.10">
    <property type="entry name" value="Diaminopimelate Epimerase, Chain A, domain 1"/>
    <property type="match status" value="2"/>
</dbReference>
<dbReference type="GeneID" id="61274832"/>
<organism evidence="7 9">
    <name type="scientific">Odoribacter splanchnicus</name>
    <dbReference type="NCBI Taxonomy" id="28118"/>
    <lineage>
        <taxon>Bacteria</taxon>
        <taxon>Pseudomonadati</taxon>
        <taxon>Bacteroidota</taxon>
        <taxon>Bacteroidia</taxon>
        <taxon>Bacteroidales</taxon>
        <taxon>Odoribacteraceae</taxon>
        <taxon>Odoribacter</taxon>
    </lineage>
</organism>
<reference evidence="9 10" key="1">
    <citation type="submission" date="2018-08" db="EMBL/GenBank/DDBJ databases">
        <title>A genome reference for cultivated species of the human gut microbiota.</title>
        <authorList>
            <person name="Zou Y."/>
            <person name="Xue W."/>
            <person name="Luo G."/>
        </authorList>
    </citation>
    <scope>NUCLEOTIDE SEQUENCE [LARGE SCALE GENOMIC DNA]</scope>
    <source>
        <strain evidence="7 9">AF14-6AC</strain>
        <strain evidence="6 10">AF16-14</strain>
        <strain evidence="8 11">OF03-11</strain>
    </source>
</reference>
<dbReference type="Proteomes" id="UP000284243">
    <property type="component" value="Unassembled WGS sequence"/>
</dbReference>
<sequence length="267" mass="29634">MIIKFQKFQGAGNDFIIIDNRNQVYEFTREIVEYFCDRKFGIGADGLMLLETCPGYDFKMRYFNSDGREASLCGNGSRCIVAYAHRLGLFLQTTRFLAADGEHQGEITLQGVRVKMNDVSRITVTPDYFFLDTGSPHYVKVVADAFQTDVVTAGRMIRYAPSFQPGGTNVNFITPTPACIRIATYERGVEDETLACGTGCVAAALSAALLNHDHSGTYTLQTKGGILKVSFKQLADNHFTDIWLEGPAEFVFAGEIETPQNRDKKAM</sequence>
<dbReference type="Pfam" id="PF01678">
    <property type="entry name" value="DAP_epimerase"/>
    <property type="match status" value="2"/>
</dbReference>
<comment type="pathway">
    <text evidence="3">Amino-acid biosynthesis; L-lysine biosynthesis via DAP pathway; DL-2,6-diaminopimelate from LL-2,6-diaminopimelate: step 1/1.</text>
</comment>
<name>A0A1Y3ZS86_9BACT</name>
<feature type="site" description="Could be important to modulate the pK values of the two catalytic cysteine residues" evidence="3">
    <location>
        <position position="186"/>
    </location>
</feature>
<dbReference type="EMBL" id="JAKNDN010000061">
    <property type="protein sequence ID" value="MCG4962170.1"/>
    <property type="molecule type" value="Genomic_DNA"/>
</dbReference>
<dbReference type="SUPFAM" id="SSF54506">
    <property type="entry name" value="Diaminopimelate epimerase-like"/>
    <property type="match status" value="2"/>
</dbReference>
<feature type="binding site" evidence="3">
    <location>
        <position position="13"/>
    </location>
    <ligand>
        <name>substrate</name>
    </ligand>
</feature>
<evidence type="ECO:0000313" key="10">
    <source>
        <dbReference type="Proteomes" id="UP000284243"/>
    </source>
</evidence>
<dbReference type="AlphaFoldDB" id="A0A1Y3ZS86"/>
<dbReference type="EMBL" id="QRYW01000011">
    <property type="protein sequence ID" value="RGV28039.1"/>
    <property type="molecule type" value="Genomic_DNA"/>
</dbReference>
<dbReference type="InterPro" id="IPR001653">
    <property type="entry name" value="DAP_epimerase_DapF"/>
</dbReference>
<dbReference type="HAMAP" id="MF_00197">
    <property type="entry name" value="DAP_epimerase"/>
    <property type="match status" value="1"/>
</dbReference>
<protein>
    <recommendedName>
        <fullName evidence="3 4">Diaminopimelate epimerase</fullName>
        <shortName evidence="3">DAP epimerase</shortName>
        <ecNumber evidence="3 4">5.1.1.7</ecNumber>
    </recommendedName>
    <alternativeName>
        <fullName evidence="3">PLP-independent amino acid racemase</fullName>
    </alternativeName>
</protein>
<evidence type="ECO:0000313" key="7">
    <source>
        <dbReference type="EMBL" id="RGV28039.1"/>
    </source>
</evidence>
<feature type="active site" description="Proton donor" evidence="3">
    <location>
        <position position="73"/>
    </location>
</feature>
<evidence type="ECO:0000256" key="3">
    <source>
        <dbReference type="HAMAP-Rule" id="MF_00197"/>
    </source>
</evidence>
<feature type="active site" description="Proton acceptor" evidence="3">
    <location>
        <position position="196"/>
    </location>
</feature>
<evidence type="ECO:0000256" key="4">
    <source>
        <dbReference type="NCBIfam" id="TIGR00652"/>
    </source>
</evidence>
<keyword evidence="3" id="KW-0028">Amino-acid biosynthesis</keyword>
<dbReference type="PANTHER" id="PTHR31689">
    <property type="entry name" value="DIAMINOPIMELATE EPIMERASE, CHLOROPLASTIC"/>
    <property type="match status" value="1"/>
</dbReference>
<dbReference type="Proteomes" id="UP000284434">
    <property type="component" value="Unassembled WGS sequence"/>
</dbReference>
<comment type="catalytic activity">
    <reaction evidence="3">
        <text>(2S,6S)-2,6-diaminopimelate = meso-2,6-diaminopimelate</text>
        <dbReference type="Rhea" id="RHEA:15393"/>
        <dbReference type="ChEBI" id="CHEBI:57609"/>
        <dbReference type="ChEBI" id="CHEBI:57791"/>
        <dbReference type="EC" id="5.1.1.7"/>
    </reaction>
</comment>
<dbReference type="NCBIfam" id="TIGR00652">
    <property type="entry name" value="DapF"/>
    <property type="match status" value="1"/>
</dbReference>
<feature type="binding site" evidence="3">
    <location>
        <begin position="197"/>
        <end position="198"/>
    </location>
    <ligand>
        <name>substrate</name>
    </ligand>
</feature>
<evidence type="ECO:0000313" key="8">
    <source>
        <dbReference type="EMBL" id="RGY04596.1"/>
    </source>
</evidence>
<comment type="subcellular location">
    <subcellularLocation>
        <location evidence="3">Cytoplasm</location>
    </subcellularLocation>
</comment>
<evidence type="ECO:0000313" key="11">
    <source>
        <dbReference type="Proteomes" id="UP000284434"/>
    </source>
</evidence>
<feature type="binding site" evidence="3">
    <location>
        <begin position="186"/>
        <end position="187"/>
    </location>
    <ligand>
        <name>substrate</name>
    </ligand>
</feature>
<accession>A0A1Y3ZS86</accession>
<reference evidence="5" key="2">
    <citation type="submission" date="2022-01" db="EMBL/GenBank/DDBJ databases">
        <title>Collection of gut derived symbiotic bacterial strains cultured from healthy donors.</title>
        <authorList>
            <person name="Lin H."/>
            <person name="Kohout C."/>
            <person name="Waligurski E."/>
            <person name="Pamer E.G."/>
        </authorList>
    </citation>
    <scope>NUCLEOTIDE SEQUENCE</scope>
    <source>
        <strain evidence="5">DFI.1.149</strain>
    </source>
</reference>
<comment type="subunit">
    <text evidence="3">Homodimer.</text>
</comment>
<evidence type="ECO:0000313" key="6">
    <source>
        <dbReference type="EMBL" id="RGU56715.1"/>
    </source>
</evidence>
<evidence type="ECO:0000313" key="5">
    <source>
        <dbReference type="EMBL" id="MCG4962170.1"/>
    </source>
</evidence>
<keyword evidence="2 3" id="KW-0413">Isomerase</keyword>
<dbReference type="GO" id="GO:0005829">
    <property type="term" value="C:cytosol"/>
    <property type="evidence" value="ECO:0007669"/>
    <property type="project" value="TreeGrafter"/>
</dbReference>
<comment type="caution">
    <text evidence="3">Lacks conserved residue(s) required for the propagation of feature annotation.</text>
</comment>
<evidence type="ECO:0000256" key="1">
    <source>
        <dbReference type="ARBA" id="ARBA00010219"/>
    </source>
</evidence>
<dbReference type="EMBL" id="QSCO01000023">
    <property type="protein sequence ID" value="RGY04596.1"/>
    <property type="molecule type" value="Genomic_DNA"/>
</dbReference>
<dbReference type="EMBL" id="QRYC01000008">
    <property type="protein sequence ID" value="RGU56715.1"/>
    <property type="molecule type" value="Genomic_DNA"/>
</dbReference>
<feature type="binding site" evidence="3">
    <location>
        <position position="169"/>
    </location>
    <ligand>
        <name>substrate</name>
    </ligand>
</feature>
<dbReference type="OMA" id="EWDFYNS"/>
<dbReference type="GO" id="GO:0008837">
    <property type="term" value="F:diaminopimelate epimerase activity"/>
    <property type="evidence" value="ECO:0007669"/>
    <property type="project" value="UniProtKB-UniRule"/>
</dbReference>
<dbReference type="Proteomes" id="UP000283426">
    <property type="component" value="Unassembled WGS sequence"/>
</dbReference>
<dbReference type="UniPathway" id="UPA00034">
    <property type="reaction ID" value="UER00025"/>
</dbReference>
<dbReference type="EC" id="5.1.1.7" evidence="3 4"/>
<proteinExistence type="inferred from homology"/>